<keyword evidence="3 7" id="KW-0812">Transmembrane</keyword>
<evidence type="ECO:0000313" key="10">
    <source>
        <dbReference type="Proteomes" id="UP000001918"/>
    </source>
</evidence>
<evidence type="ECO:0000313" key="9">
    <source>
        <dbReference type="EMBL" id="ACY95666.1"/>
    </source>
</evidence>
<dbReference type="eggNOG" id="COG0705">
    <property type="taxonomic scope" value="Bacteria"/>
</dbReference>
<comment type="similarity">
    <text evidence="2">Belongs to the peptidase S54 family.</text>
</comment>
<feature type="transmembrane region" description="Helical" evidence="7">
    <location>
        <begin position="70"/>
        <end position="90"/>
    </location>
</feature>
<feature type="transmembrane region" description="Helical" evidence="7">
    <location>
        <begin position="138"/>
        <end position="156"/>
    </location>
</feature>
<evidence type="ECO:0000256" key="5">
    <source>
        <dbReference type="ARBA" id="ARBA00022989"/>
    </source>
</evidence>
<evidence type="ECO:0000256" key="2">
    <source>
        <dbReference type="ARBA" id="ARBA00009045"/>
    </source>
</evidence>
<feature type="transmembrane region" description="Helical" evidence="7">
    <location>
        <begin position="271"/>
        <end position="291"/>
    </location>
</feature>
<name>D1ADF6_THECD</name>
<proteinExistence type="inferred from homology"/>
<organism evidence="9 10">
    <name type="scientific">Thermomonospora curvata (strain ATCC 19995 / DSM 43183 / JCM 3096 / KCTC 9072 / NBRC 15933 / NCIMB 10081 / Henssen B9)</name>
    <dbReference type="NCBI Taxonomy" id="471852"/>
    <lineage>
        <taxon>Bacteria</taxon>
        <taxon>Bacillati</taxon>
        <taxon>Actinomycetota</taxon>
        <taxon>Actinomycetes</taxon>
        <taxon>Streptosporangiales</taxon>
        <taxon>Thermomonosporaceae</taxon>
        <taxon>Thermomonospora</taxon>
    </lineage>
</organism>
<evidence type="ECO:0000259" key="8">
    <source>
        <dbReference type="Pfam" id="PF01694"/>
    </source>
</evidence>
<dbReference type="EMBL" id="CP001738">
    <property type="protein sequence ID" value="ACY95666.1"/>
    <property type="molecule type" value="Genomic_DNA"/>
</dbReference>
<dbReference type="GO" id="GO:0016020">
    <property type="term" value="C:membrane"/>
    <property type="evidence" value="ECO:0007669"/>
    <property type="project" value="UniProtKB-SubCell"/>
</dbReference>
<keyword evidence="10" id="KW-1185">Reference proteome</keyword>
<evidence type="ECO:0000256" key="7">
    <source>
        <dbReference type="SAM" id="Phobius"/>
    </source>
</evidence>
<feature type="transmembrane region" description="Helical" evidence="7">
    <location>
        <begin position="192"/>
        <end position="210"/>
    </location>
</feature>
<accession>D1ADF6</accession>
<dbReference type="MEROPS" id="S54.A08"/>
<dbReference type="InterPro" id="IPR035952">
    <property type="entry name" value="Rhomboid-like_sf"/>
</dbReference>
<dbReference type="SUPFAM" id="SSF57845">
    <property type="entry name" value="B-box zinc-binding domain"/>
    <property type="match status" value="1"/>
</dbReference>
<gene>
    <name evidence="9" type="ordered locus">Tcur_0058</name>
</gene>
<dbReference type="PANTHER" id="PTHR43731">
    <property type="entry name" value="RHOMBOID PROTEASE"/>
    <property type="match status" value="1"/>
</dbReference>
<reference evidence="9 10" key="1">
    <citation type="journal article" date="2011" name="Stand. Genomic Sci.">
        <title>Complete genome sequence of Thermomonospora curvata type strain (B9).</title>
        <authorList>
            <person name="Chertkov O."/>
            <person name="Sikorski J."/>
            <person name="Nolan M."/>
            <person name="Lapidus A."/>
            <person name="Lucas S."/>
            <person name="Del Rio T.G."/>
            <person name="Tice H."/>
            <person name="Cheng J.F."/>
            <person name="Goodwin L."/>
            <person name="Pitluck S."/>
            <person name="Liolios K."/>
            <person name="Ivanova N."/>
            <person name="Mavromatis K."/>
            <person name="Mikhailova N."/>
            <person name="Ovchinnikova G."/>
            <person name="Pati A."/>
            <person name="Chen A."/>
            <person name="Palaniappan K."/>
            <person name="Djao O.D."/>
            <person name="Land M."/>
            <person name="Hauser L."/>
            <person name="Chang Y.J."/>
            <person name="Jeffries C.D."/>
            <person name="Brettin T."/>
            <person name="Han C."/>
            <person name="Detter J.C."/>
            <person name="Rohde M."/>
            <person name="Goker M."/>
            <person name="Woyke T."/>
            <person name="Bristow J."/>
            <person name="Eisen J.A."/>
            <person name="Markowitz V."/>
            <person name="Hugenholtz P."/>
            <person name="Klenk H.P."/>
            <person name="Kyrpides N.C."/>
        </authorList>
    </citation>
    <scope>NUCLEOTIDE SEQUENCE [LARGE SCALE GENOMIC DNA]</scope>
    <source>
        <strain evidence="10">ATCC 19995 / DSM 43183 / JCM 3096 / KCTC 9072 / NBRC 15933 / NCIMB 10081 / Henssen B9</strain>
    </source>
</reference>
<keyword evidence="4" id="KW-0378">Hydrolase</keyword>
<dbReference type="Gene3D" id="1.20.1540.10">
    <property type="entry name" value="Rhomboid-like"/>
    <property type="match status" value="1"/>
</dbReference>
<keyword evidence="5 7" id="KW-1133">Transmembrane helix</keyword>
<dbReference type="STRING" id="471852.Tcur_0058"/>
<dbReference type="PANTHER" id="PTHR43731:SF14">
    <property type="entry name" value="PRESENILIN-ASSOCIATED RHOMBOID-LIKE PROTEIN, MITOCHONDRIAL"/>
    <property type="match status" value="1"/>
</dbReference>
<dbReference type="HOGENOM" id="CLU_055068_2_1_11"/>
<dbReference type="InterPro" id="IPR022764">
    <property type="entry name" value="Peptidase_S54_rhomboid_dom"/>
</dbReference>
<feature type="domain" description="Peptidase S54 rhomboid" evidence="8">
    <location>
        <begin position="120"/>
        <end position="256"/>
    </location>
</feature>
<dbReference type="GO" id="GO:0004252">
    <property type="term" value="F:serine-type endopeptidase activity"/>
    <property type="evidence" value="ECO:0007669"/>
    <property type="project" value="InterPro"/>
</dbReference>
<dbReference type="OrthoDB" id="9807874at2"/>
<dbReference type="InterPro" id="IPR050925">
    <property type="entry name" value="Rhomboid_protease_S54"/>
</dbReference>
<feature type="transmembrane region" description="Helical" evidence="7">
    <location>
        <begin position="243"/>
        <end position="259"/>
    </location>
</feature>
<dbReference type="Proteomes" id="UP000001918">
    <property type="component" value="Chromosome"/>
</dbReference>
<comment type="subcellular location">
    <subcellularLocation>
        <location evidence="1">Membrane</location>
        <topology evidence="1">Multi-pass membrane protein</topology>
    </subcellularLocation>
</comment>
<dbReference type="RefSeq" id="WP_012850450.1">
    <property type="nucleotide sequence ID" value="NC_013510.1"/>
</dbReference>
<dbReference type="AlphaFoldDB" id="D1ADF6"/>
<feature type="transmembrane region" description="Helical" evidence="7">
    <location>
        <begin position="217"/>
        <end position="237"/>
    </location>
</feature>
<evidence type="ECO:0000256" key="4">
    <source>
        <dbReference type="ARBA" id="ARBA00022801"/>
    </source>
</evidence>
<keyword evidence="6 7" id="KW-0472">Membrane</keyword>
<protein>
    <submittedName>
        <fullName evidence="9">Rhomboid family protein</fullName>
    </submittedName>
</protein>
<sequence length="302" mass="32518">MDAQAPGAPAEAPTCYRHPGRETYVRCTRCDRYICPDCMRDAAVGHQCVECVQEGSRTVRRPRTVFGGQIPATPVVTYTLIALNVLVYLAQLSSSRIVYDFAMVGVRFDPYGEMHGVADGEWYRLITAAFLHSQPGGGSFGVTHILFNMWALWVIGPQLEQVLGRWRFTSLYLLSALGGSVLLYLVDPTGAAVGASGAIFGLFGAFFVIAKRLNAPAGGIVFLLVLNLVITFTVPGISWEGHIGGLLTGGLLTAVYAYLPRVQGSDHQRRTVIHAVAVAALLALFIALVAVKTSELTGLLSF</sequence>
<dbReference type="SUPFAM" id="SSF144091">
    <property type="entry name" value="Rhomboid-like"/>
    <property type="match status" value="1"/>
</dbReference>
<evidence type="ECO:0000256" key="1">
    <source>
        <dbReference type="ARBA" id="ARBA00004141"/>
    </source>
</evidence>
<evidence type="ECO:0000256" key="3">
    <source>
        <dbReference type="ARBA" id="ARBA00022692"/>
    </source>
</evidence>
<dbReference type="Pfam" id="PF01694">
    <property type="entry name" value="Rhomboid"/>
    <property type="match status" value="1"/>
</dbReference>
<feature type="transmembrane region" description="Helical" evidence="7">
    <location>
        <begin position="168"/>
        <end position="186"/>
    </location>
</feature>
<dbReference type="KEGG" id="tcu:Tcur_0058"/>
<evidence type="ECO:0000256" key="6">
    <source>
        <dbReference type="ARBA" id="ARBA00023136"/>
    </source>
</evidence>